<keyword evidence="1" id="KW-0812">Transmembrane</keyword>
<keyword evidence="3" id="KW-1185">Reference proteome</keyword>
<dbReference type="Proteomes" id="UP001172159">
    <property type="component" value="Unassembled WGS sequence"/>
</dbReference>
<gene>
    <name evidence="2" type="ORF">B0T21DRAFT_164687</name>
</gene>
<sequence>MGRHLLLPITARVMYWTIADYYKTKGKRKKNDGENHRRGETRMSTVVGGSTEKRGRRMEWRMKSRFYMVTLASWVWLHGFGFMGLASWVWLHGFGFMGLASWVWLDGFAVWEISDHEMYVGDHTS</sequence>
<evidence type="ECO:0000313" key="2">
    <source>
        <dbReference type="EMBL" id="KAK0737452.1"/>
    </source>
</evidence>
<feature type="transmembrane region" description="Helical" evidence="1">
    <location>
        <begin position="66"/>
        <end position="91"/>
    </location>
</feature>
<evidence type="ECO:0000256" key="1">
    <source>
        <dbReference type="SAM" id="Phobius"/>
    </source>
</evidence>
<comment type="caution">
    <text evidence="2">The sequence shown here is derived from an EMBL/GenBank/DDBJ whole genome shotgun (WGS) entry which is preliminary data.</text>
</comment>
<reference evidence="2" key="1">
    <citation type="submission" date="2023-06" db="EMBL/GenBank/DDBJ databases">
        <title>Genome-scale phylogeny and comparative genomics of the fungal order Sordariales.</title>
        <authorList>
            <consortium name="Lawrence Berkeley National Laboratory"/>
            <person name="Hensen N."/>
            <person name="Bonometti L."/>
            <person name="Westerberg I."/>
            <person name="Brannstrom I.O."/>
            <person name="Guillou S."/>
            <person name="Cros-Aarteil S."/>
            <person name="Calhoun S."/>
            <person name="Haridas S."/>
            <person name="Kuo A."/>
            <person name="Mondo S."/>
            <person name="Pangilinan J."/>
            <person name="Riley R."/>
            <person name="Labutti K."/>
            <person name="Andreopoulos B."/>
            <person name="Lipzen A."/>
            <person name="Chen C."/>
            <person name="Yanf M."/>
            <person name="Daum C."/>
            <person name="Ng V."/>
            <person name="Clum A."/>
            <person name="Steindorff A."/>
            <person name="Ohm R."/>
            <person name="Martin F."/>
            <person name="Silar P."/>
            <person name="Natvig D."/>
            <person name="Lalanne C."/>
            <person name="Gautier V."/>
            <person name="Ament-Velasquez S.L."/>
            <person name="Kruys A."/>
            <person name="Hutchinson M.I."/>
            <person name="Powell A.J."/>
            <person name="Barry K."/>
            <person name="Miller A.N."/>
            <person name="Grigoriev I.V."/>
            <person name="Debuchy R."/>
            <person name="Gladieux P."/>
            <person name="Thoren M.H."/>
            <person name="Johannesson H."/>
        </authorList>
    </citation>
    <scope>NUCLEOTIDE SEQUENCE</scope>
    <source>
        <strain evidence="2">CBS 540.89</strain>
    </source>
</reference>
<keyword evidence="1" id="KW-1133">Transmembrane helix</keyword>
<accession>A0AA40EGD8</accession>
<name>A0AA40EGD8_9PEZI</name>
<proteinExistence type="predicted"/>
<evidence type="ECO:0008006" key="4">
    <source>
        <dbReference type="Google" id="ProtNLM"/>
    </source>
</evidence>
<dbReference type="EMBL" id="JAUKTV010000005">
    <property type="protein sequence ID" value="KAK0737452.1"/>
    <property type="molecule type" value="Genomic_DNA"/>
</dbReference>
<keyword evidence="1" id="KW-0472">Membrane</keyword>
<protein>
    <recommendedName>
        <fullName evidence="4">Transmembrane protein</fullName>
    </recommendedName>
</protein>
<organism evidence="2 3">
    <name type="scientific">Apiosordaria backusii</name>
    <dbReference type="NCBI Taxonomy" id="314023"/>
    <lineage>
        <taxon>Eukaryota</taxon>
        <taxon>Fungi</taxon>
        <taxon>Dikarya</taxon>
        <taxon>Ascomycota</taxon>
        <taxon>Pezizomycotina</taxon>
        <taxon>Sordariomycetes</taxon>
        <taxon>Sordariomycetidae</taxon>
        <taxon>Sordariales</taxon>
        <taxon>Lasiosphaeriaceae</taxon>
        <taxon>Apiosordaria</taxon>
    </lineage>
</organism>
<evidence type="ECO:0000313" key="3">
    <source>
        <dbReference type="Proteomes" id="UP001172159"/>
    </source>
</evidence>
<dbReference type="AlphaFoldDB" id="A0AA40EGD8"/>